<keyword evidence="1" id="KW-0812">Transmembrane</keyword>
<reference evidence="2" key="1">
    <citation type="submission" date="2020-10" db="EMBL/GenBank/DDBJ databases">
        <authorList>
            <person name="Gilroy R."/>
        </authorList>
    </citation>
    <scope>NUCLEOTIDE SEQUENCE</scope>
    <source>
        <strain evidence="2">10406</strain>
    </source>
</reference>
<feature type="transmembrane region" description="Helical" evidence="1">
    <location>
        <begin position="17"/>
        <end position="38"/>
    </location>
</feature>
<keyword evidence="1" id="KW-0472">Membrane</keyword>
<feature type="non-terminal residue" evidence="2">
    <location>
        <position position="186"/>
    </location>
</feature>
<organism evidence="2 3">
    <name type="scientific">Candidatus Limadaptatus stercoripullorum</name>
    <dbReference type="NCBI Taxonomy" id="2840846"/>
    <lineage>
        <taxon>Bacteria</taxon>
        <taxon>Bacillati</taxon>
        <taxon>Bacillota</taxon>
        <taxon>Clostridia</taxon>
        <taxon>Eubacteriales</taxon>
        <taxon>Candidatus Limadaptatus</taxon>
    </lineage>
</organism>
<evidence type="ECO:0000313" key="3">
    <source>
        <dbReference type="Proteomes" id="UP000886857"/>
    </source>
</evidence>
<feature type="transmembrane region" description="Helical" evidence="1">
    <location>
        <begin position="127"/>
        <end position="152"/>
    </location>
</feature>
<evidence type="ECO:0000256" key="1">
    <source>
        <dbReference type="SAM" id="Phobius"/>
    </source>
</evidence>
<keyword evidence="1" id="KW-1133">Transmembrane helix</keyword>
<proteinExistence type="predicted"/>
<evidence type="ECO:0000313" key="2">
    <source>
        <dbReference type="EMBL" id="HIU99386.1"/>
    </source>
</evidence>
<gene>
    <name evidence="2" type="ORF">IAC73_06055</name>
</gene>
<dbReference type="AlphaFoldDB" id="A0A9D1NA70"/>
<accession>A0A9D1NA70</accession>
<name>A0A9D1NA70_9FIRM</name>
<dbReference type="EMBL" id="DVOE01000090">
    <property type="protein sequence ID" value="HIU99386.1"/>
    <property type="molecule type" value="Genomic_DNA"/>
</dbReference>
<sequence>MVKAAQNAGVCESIWQAVGYGFAALGCIAGVYIVLLVYYTKCCHTTGRKVFMVAMVIVMAFAVRFSLQMYAGVLEAAANAENGGVFDAGAGFIEALYGTFGGLTFEGMDPLIEGGGVLAGCQLATSYAYSGVAVLAALFFYTAVSLSVDYPMNCAVAAKFRRIGDYLLPRKCRCDVYIFDSVTEDT</sequence>
<comment type="caution">
    <text evidence="2">The sequence shown here is derived from an EMBL/GenBank/DDBJ whole genome shotgun (WGS) entry which is preliminary data.</text>
</comment>
<protein>
    <submittedName>
        <fullName evidence="2">Uncharacterized protein</fullName>
    </submittedName>
</protein>
<dbReference type="Proteomes" id="UP000886857">
    <property type="component" value="Unassembled WGS sequence"/>
</dbReference>
<feature type="transmembrane region" description="Helical" evidence="1">
    <location>
        <begin position="50"/>
        <end position="67"/>
    </location>
</feature>
<dbReference type="PROSITE" id="PS51257">
    <property type="entry name" value="PROKAR_LIPOPROTEIN"/>
    <property type="match status" value="1"/>
</dbReference>
<reference evidence="2" key="2">
    <citation type="journal article" date="2021" name="PeerJ">
        <title>Extensive microbial diversity within the chicken gut microbiome revealed by metagenomics and culture.</title>
        <authorList>
            <person name="Gilroy R."/>
            <person name="Ravi A."/>
            <person name="Getino M."/>
            <person name="Pursley I."/>
            <person name="Horton D.L."/>
            <person name="Alikhan N.F."/>
            <person name="Baker D."/>
            <person name="Gharbi K."/>
            <person name="Hall N."/>
            <person name="Watson M."/>
            <person name="Adriaenssens E.M."/>
            <person name="Foster-Nyarko E."/>
            <person name="Jarju S."/>
            <person name="Secka A."/>
            <person name="Antonio M."/>
            <person name="Oren A."/>
            <person name="Chaudhuri R.R."/>
            <person name="La Ragione R."/>
            <person name="Hildebrand F."/>
            <person name="Pallen M.J."/>
        </authorList>
    </citation>
    <scope>NUCLEOTIDE SEQUENCE</scope>
    <source>
        <strain evidence="2">10406</strain>
    </source>
</reference>